<evidence type="ECO:0000256" key="5">
    <source>
        <dbReference type="HAMAP-Rule" id="MF_01326"/>
    </source>
</evidence>
<comment type="function">
    <text evidence="5">One of two assembly initiator proteins, it binds directly to the 5'-end of the 23S rRNA, where it nucleates assembly of the 50S subunit.</text>
</comment>
<dbReference type="EMBL" id="JADHQC010000011">
    <property type="protein sequence ID" value="MBL6811765.1"/>
    <property type="molecule type" value="Genomic_DNA"/>
</dbReference>
<dbReference type="InterPro" id="IPR014722">
    <property type="entry name" value="Rib_uL2_dom2"/>
</dbReference>
<accession>A0A937HWB2</accession>
<evidence type="ECO:0000256" key="2">
    <source>
        <dbReference type="ARBA" id="ARBA00022980"/>
    </source>
</evidence>
<reference evidence="7" key="1">
    <citation type="submission" date="2020-10" db="EMBL/GenBank/DDBJ databases">
        <title>Microbiome of the Black Sea water column analyzed by genome centric metagenomics.</title>
        <authorList>
            <person name="Cabello-Yeves P.J."/>
            <person name="Callieri C."/>
            <person name="Picazo A."/>
            <person name="Mehrshad M."/>
            <person name="Haro-Moreno J.M."/>
            <person name="Roda-Garcia J."/>
            <person name="Dzembekova N."/>
            <person name="Slabakova V."/>
            <person name="Slabakova N."/>
            <person name="Moncheva S."/>
            <person name="Rodriguez-Valera F."/>
        </authorList>
    </citation>
    <scope>NUCLEOTIDE SEQUENCE</scope>
    <source>
        <strain evidence="7">BS307-5m-G49</strain>
    </source>
</reference>
<comment type="function">
    <text evidence="5">One of the proteins that surrounds the polypeptide exit tunnel on the outside of the subunit.</text>
</comment>
<keyword evidence="5" id="KW-0699">rRNA-binding</keyword>
<keyword evidence="3 5" id="KW-0687">Ribonucleoprotein</keyword>
<dbReference type="SUPFAM" id="SSF50104">
    <property type="entry name" value="Translation proteins SH3-like domain"/>
    <property type="match status" value="1"/>
</dbReference>
<dbReference type="HAMAP" id="MF_01326_B">
    <property type="entry name" value="Ribosomal_uL24_B"/>
    <property type="match status" value="1"/>
</dbReference>
<dbReference type="Proteomes" id="UP000744438">
    <property type="component" value="Unassembled WGS sequence"/>
</dbReference>
<evidence type="ECO:0000313" key="8">
    <source>
        <dbReference type="Proteomes" id="UP000744438"/>
    </source>
</evidence>
<dbReference type="CDD" id="cd06089">
    <property type="entry name" value="KOW_RPL26"/>
    <property type="match status" value="1"/>
</dbReference>
<evidence type="ECO:0000256" key="1">
    <source>
        <dbReference type="ARBA" id="ARBA00010618"/>
    </source>
</evidence>
<evidence type="ECO:0000313" key="7">
    <source>
        <dbReference type="EMBL" id="MBL6811765.1"/>
    </source>
</evidence>
<organism evidence="7 8">
    <name type="scientific">SAR86 cluster bacterium</name>
    <dbReference type="NCBI Taxonomy" id="2030880"/>
    <lineage>
        <taxon>Bacteria</taxon>
        <taxon>Pseudomonadati</taxon>
        <taxon>Pseudomonadota</taxon>
        <taxon>Gammaproteobacteria</taxon>
        <taxon>SAR86 cluster</taxon>
    </lineage>
</organism>
<name>A0A937HWB2_9GAMM</name>
<dbReference type="NCBIfam" id="TIGR01079">
    <property type="entry name" value="rplX_bact"/>
    <property type="match status" value="1"/>
</dbReference>
<dbReference type="InterPro" id="IPR003256">
    <property type="entry name" value="Ribosomal_uL24"/>
</dbReference>
<gene>
    <name evidence="5 7" type="primary">rplX</name>
    <name evidence="7" type="ORF">ISQ63_02640</name>
</gene>
<sequence length="103" mass="11484">MKKLRTGDEVIVVSGKDTGKTGTLSKFISETKCIVSGVKIVKKHQKPNPQLNIQGGILEKESPIDVSNLAIYNKKSKKADKINFEIKKDKKIRVFKSDGKEIK</sequence>
<dbReference type="GO" id="GO:0003735">
    <property type="term" value="F:structural constituent of ribosome"/>
    <property type="evidence" value="ECO:0007669"/>
    <property type="project" value="InterPro"/>
</dbReference>
<keyword evidence="5" id="KW-0694">RNA-binding</keyword>
<dbReference type="InterPro" id="IPR008991">
    <property type="entry name" value="Translation_prot_SH3-like_sf"/>
</dbReference>
<dbReference type="AlphaFoldDB" id="A0A937HWB2"/>
<dbReference type="GO" id="GO:0006412">
    <property type="term" value="P:translation"/>
    <property type="evidence" value="ECO:0007669"/>
    <property type="project" value="UniProtKB-UniRule"/>
</dbReference>
<comment type="similarity">
    <text evidence="1 5">Belongs to the universal ribosomal protein uL24 family.</text>
</comment>
<protein>
    <recommendedName>
        <fullName evidence="4 5">Large ribosomal subunit protein uL24</fullName>
    </recommendedName>
</protein>
<dbReference type="GO" id="GO:0005840">
    <property type="term" value="C:ribosome"/>
    <property type="evidence" value="ECO:0007669"/>
    <property type="project" value="UniProtKB-KW"/>
</dbReference>
<dbReference type="PANTHER" id="PTHR12903">
    <property type="entry name" value="MITOCHONDRIAL RIBOSOMAL PROTEIN L24"/>
    <property type="match status" value="1"/>
</dbReference>
<dbReference type="GO" id="GO:1990904">
    <property type="term" value="C:ribonucleoprotein complex"/>
    <property type="evidence" value="ECO:0007669"/>
    <property type="project" value="UniProtKB-KW"/>
</dbReference>
<evidence type="ECO:0000256" key="3">
    <source>
        <dbReference type="ARBA" id="ARBA00023274"/>
    </source>
</evidence>
<comment type="caution">
    <text evidence="7">The sequence shown here is derived from an EMBL/GenBank/DDBJ whole genome shotgun (WGS) entry which is preliminary data.</text>
</comment>
<evidence type="ECO:0000259" key="6">
    <source>
        <dbReference type="Pfam" id="PF17136"/>
    </source>
</evidence>
<comment type="subunit">
    <text evidence="5">Part of the 50S ribosomal subunit.</text>
</comment>
<keyword evidence="2 5" id="KW-0689">Ribosomal protein</keyword>
<dbReference type="InterPro" id="IPR057264">
    <property type="entry name" value="Ribosomal_uL24_C"/>
</dbReference>
<evidence type="ECO:0000256" key="4">
    <source>
        <dbReference type="ARBA" id="ARBA00035206"/>
    </source>
</evidence>
<dbReference type="InterPro" id="IPR041988">
    <property type="entry name" value="Ribosomal_uL24_KOW"/>
</dbReference>
<dbReference type="Gene3D" id="2.30.30.30">
    <property type="match status" value="1"/>
</dbReference>
<dbReference type="Pfam" id="PF17136">
    <property type="entry name" value="ribosomal_L24"/>
    <property type="match status" value="1"/>
</dbReference>
<proteinExistence type="inferred from homology"/>
<dbReference type="GO" id="GO:0019843">
    <property type="term" value="F:rRNA binding"/>
    <property type="evidence" value="ECO:0007669"/>
    <property type="project" value="UniProtKB-UniRule"/>
</dbReference>
<feature type="domain" description="Large ribosomal subunit protein uL24 C-terminal" evidence="6">
    <location>
        <begin position="38"/>
        <end position="102"/>
    </location>
</feature>